<proteinExistence type="predicted"/>
<keyword evidence="4" id="KW-1185">Reference proteome</keyword>
<organism evidence="2">
    <name type="scientific">Notodromas monacha</name>
    <dbReference type="NCBI Taxonomy" id="399045"/>
    <lineage>
        <taxon>Eukaryota</taxon>
        <taxon>Metazoa</taxon>
        <taxon>Ecdysozoa</taxon>
        <taxon>Arthropoda</taxon>
        <taxon>Crustacea</taxon>
        <taxon>Oligostraca</taxon>
        <taxon>Ostracoda</taxon>
        <taxon>Podocopa</taxon>
        <taxon>Podocopida</taxon>
        <taxon>Cypridocopina</taxon>
        <taxon>Cypridoidea</taxon>
        <taxon>Cyprididae</taxon>
        <taxon>Notodromas</taxon>
    </lineage>
</organism>
<dbReference type="EMBL" id="CAJPEX010034019">
    <property type="protein sequence ID" value="CAG0926124.1"/>
    <property type="molecule type" value="Genomic_DNA"/>
</dbReference>
<dbReference type="AlphaFoldDB" id="A0A7R9GJ06"/>
<name>A0A7R9GJ06_9CRUS</name>
<dbReference type="OrthoDB" id="10260794at2759"/>
<protein>
    <submittedName>
        <fullName evidence="2">Uncharacterized protein</fullName>
    </submittedName>
</protein>
<gene>
    <name evidence="2" type="ORF">NMOB1V02_LOCUS10603</name>
    <name evidence="3" type="ORF">NMOB1V02_LOCUS13574</name>
</gene>
<evidence type="ECO:0000256" key="1">
    <source>
        <dbReference type="SAM" id="MobiDB-lite"/>
    </source>
</evidence>
<reference evidence="2" key="1">
    <citation type="submission" date="2020-11" db="EMBL/GenBank/DDBJ databases">
        <authorList>
            <person name="Tran Van P."/>
        </authorList>
    </citation>
    <scope>NUCLEOTIDE SEQUENCE</scope>
</reference>
<dbReference type="EMBL" id="CAJPEX010004633">
    <property type="protein sequence ID" value="CAG0923137.1"/>
    <property type="molecule type" value="Genomic_DNA"/>
</dbReference>
<evidence type="ECO:0000313" key="4">
    <source>
        <dbReference type="Proteomes" id="UP000678499"/>
    </source>
</evidence>
<dbReference type="EMBL" id="OA916056">
    <property type="protein sequence ID" value="CAD7285972.1"/>
    <property type="molecule type" value="Genomic_DNA"/>
</dbReference>
<evidence type="ECO:0000313" key="2">
    <source>
        <dbReference type="EMBL" id="CAD7282985.1"/>
    </source>
</evidence>
<dbReference type="EMBL" id="OA886670">
    <property type="protein sequence ID" value="CAD7282985.1"/>
    <property type="molecule type" value="Genomic_DNA"/>
</dbReference>
<accession>A0A7R9GJ06</accession>
<evidence type="ECO:0000313" key="3">
    <source>
        <dbReference type="EMBL" id="CAD7285972.1"/>
    </source>
</evidence>
<sequence length="61" mass="7144">MKAKYDEQLRRRQAAGLGVPGQEDLSDMVAEHAARQKTKRKRQQEKQEPPGKQAKKYKFKF</sequence>
<dbReference type="Proteomes" id="UP000678499">
    <property type="component" value="Unassembled WGS sequence"/>
</dbReference>
<feature type="region of interest" description="Disordered" evidence="1">
    <location>
        <begin position="1"/>
        <end position="61"/>
    </location>
</feature>
<feature type="compositionally biased region" description="Basic and acidic residues" evidence="1">
    <location>
        <begin position="1"/>
        <end position="10"/>
    </location>
</feature>